<evidence type="ECO:0000256" key="1">
    <source>
        <dbReference type="SAM" id="SignalP"/>
    </source>
</evidence>
<comment type="caution">
    <text evidence="2">The sequence shown here is derived from an EMBL/GenBank/DDBJ whole genome shotgun (WGS) entry which is preliminary data.</text>
</comment>
<dbReference type="AlphaFoldDB" id="A0AAN6LLV3"/>
<protein>
    <submittedName>
        <fullName evidence="2">Uncharacterized protein</fullName>
    </submittedName>
</protein>
<proteinExistence type="predicted"/>
<name>A0AAN6LLV3_9PLEO</name>
<dbReference type="Proteomes" id="UP001280581">
    <property type="component" value="Unassembled WGS sequence"/>
</dbReference>
<keyword evidence="3" id="KW-1185">Reference proteome</keyword>
<feature type="chain" id="PRO_5042936901" evidence="1">
    <location>
        <begin position="19"/>
        <end position="204"/>
    </location>
</feature>
<evidence type="ECO:0000313" key="2">
    <source>
        <dbReference type="EMBL" id="KAK3197605.1"/>
    </source>
</evidence>
<feature type="signal peptide" evidence="1">
    <location>
        <begin position="1"/>
        <end position="18"/>
    </location>
</feature>
<dbReference type="EMBL" id="WVTA01000018">
    <property type="protein sequence ID" value="KAK3197605.1"/>
    <property type="molecule type" value="Genomic_DNA"/>
</dbReference>
<keyword evidence="1" id="KW-0732">Signal</keyword>
<reference evidence="2 3" key="1">
    <citation type="submission" date="2021-02" db="EMBL/GenBank/DDBJ databases">
        <title>Genome assembly of Pseudopithomyces chartarum.</title>
        <authorList>
            <person name="Jauregui R."/>
            <person name="Singh J."/>
            <person name="Voisey C."/>
        </authorList>
    </citation>
    <scope>NUCLEOTIDE SEQUENCE [LARGE SCALE GENOMIC DNA]</scope>
    <source>
        <strain evidence="2 3">AGR01</strain>
    </source>
</reference>
<gene>
    <name evidence="2" type="ORF">GRF29_216g732476</name>
</gene>
<accession>A0AAN6LLV3</accession>
<sequence>MQFQILAVALGLTSVAMSAPASSPAQGIEIRSAGASIVQEAASTEKRDVEKRDVGHLFVCTDAYFKGACENLQFTNGVCSKNSLDCDPCITIELAEIEIDNLFGIFQDSISSAGPDQGFICTVWADHDCKGKSVTFPHPGIEDFNTVSPNINDQISSYRCRTGLLLKQKFQERDVNSGYFSELVKLYQAPAESLSAQIILLTLS</sequence>
<dbReference type="Gene3D" id="2.60.20.10">
    <property type="entry name" value="Crystallins"/>
    <property type="match status" value="1"/>
</dbReference>
<evidence type="ECO:0000313" key="3">
    <source>
        <dbReference type="Proteomes" id="UP001280581"/>
    </source>
</evidence>
<organism evidence="2 3">
    <name type="scientific">Pseudopithomyces chartarum</name>
    <dbReference type="NCBI Taxonomy" id="1892770"/>
    <lineage>
        <taxon>Eukaryota</taxon>
        <taxon>Fungi</taxon>
        <taxon>Dikarya</taxon>
        <taxon>Ascomycota</taxon>
        <taxon>Pezizomycotina</taxon>
        <taxon>Dothideomycetes</taxon>
        <taxon>Pleosporomycetidae</taxon>
        <taxon>Pleosporales</taxon>
        <taxon>Massarineae</taxon>
        <taxon>Didymosphaeriaceae</taxon>
        <taxon>Pseudopithomyces</taxon>
    </lineage>
</organism>